<feature type="chain" id="PRO_5025551350" evidence="1">
    <location>
        <begin position="24"/>
        <end position="983"/>
    </location>
</feature>
<dbReference type="InterPro" id="IPR013783">
    <property type="entry name" value="Ig-like_fold"/>
</dbReference>
<dbReference type="Proteomes" id="UP000480178">
    <property type="component" value="Chromosome"/>
</dbReference>
<dbReference type="EMBL" id="CP048222">
    <property type="protein sequence ID" value="QHT69600.1"/>
    <property type="molecule type" value="Genomic_DNA"/>
</dbReference>
<feature type="signal peptide" evidence="1">
    <location>
        <begin position="1"/>
        <end position="23"/>
    </location>
</feature>
<accession>A0A6C0GPQ6</accession>
<protein>
    <submittedName>
        <fullName evidence="3">T9SS type A sorting domain-containing protein</fullName>
    </submittedName>
</protein>
<reference evidence="3 4" key="1">
    <citation type="submission" date="2020-01" db="EMBL/GenBank/DDBJ databases">
        <authorList>
            <person name="Kim M.K."/>
        </authorList>
    </citation>
    <scope>NUCLEOTIDE SEQUENCE [LARGE SCALE GENOMIC DNA]</scope>
    <source>
        <strain evidence="3 4">172606-1</strain>
    </source>
</reference>
<dbReference type="Pfam" id="PF18962">
    <property type="entry name" value="Por_Secre_tail"/>
    <property type="match status" value="1"/>
</dbReference>
<dbReference type="Gene3D" id="2.60.40.10">
    <property type="entry name" value="Immunoglobulins"/>
    <property type="match status" value="5"/>
</dbReference>
<dbReference type="RefSeq" id="WP_162445587.1">
    <property type="nucleotide sequence ID" value="NZ_CP048222.1"/>
</dbReference>
<dbReference type="InterPro" id="IPR026444">
    <property type="entry name" value="Secre_tail"/>
</dbReference>
<dbReference type="AlphaFoldDB" id="A0A6C0GPQ6"/>
<name>A0A6C0GPQ6_9BACT</name>
<evidence type="ECO:0000256" key="1">
    <source>
        <dbReference type="SAM" id="SignalP"/>
    </source>
</evidence>
<dbReference type="KEGG" id="rhoz:GXP67_24600"/>
<evidence type="ECO:0000313" key="3">
    <source>
        <dbReference type="EMBL" id="QHT69600.1"/>
    </source>
</evidence>
<organism evidence="3 4">
    <name type="scientific">Rhodocytophaga rosea</name>
    <dbReference type="NCBI Taxonomy" id="2704465"/>
    <lineage>
        <taxon>Bacteria</taxon>
        <taxon>Pseudomonadati</taxon>
        <taxon>Bacteroidota</taxon>
        <taxon>Cytophagia</taxon>
        <taxon>Cytophagales</taxon>
        <taxon>Rhodocytophagaceae</taxon>
        <taxon>Rhodocytophaga</taxon>
    </lineage>
</organism>
<evidence type="ECO:0000259" key="2">
    <source>
        <dbReference type="Pfam" id="PF18962"/>
    </source>
</evidence>
<dbReference type="NCBIfam" id="TIGR04183">
    <property type="entry name" value="Por_Secre_tail"/>
    <property type="match status" value="1"/>
</dbReference>
<sequence>MKKILQLFCLLTLCLVFNQNVFSQTLTVTAPANGATGVSLLPTLTVLSTSTGNSASSVEQIRIQIATNANFTTGVQTSYNFGKSTNSAISYSWTPAQLLPNTIYYVRGLSSKYGNSAAISFTTGAFLTVTAPANGATGVSLLPTLTVLSTSTGNSASSVEQIRIQIATNANFTTGVQTSYNFGKSTNSAISYSWTPTTLLANTIYYVRGLSSKYGNSAAISFTTGAFLTVTAPANGATGVSLLPTLTVLSTSTGNSASSVEQIRIQIATNANFTTGVQTSYNFGKSTNSAISYSWTPAQLLPNTIYYVRGLSSKYGNSAAISFTTGAFLTVTAPANGATGVSLLPTLTVLSTSTGNSASSVERIRIQIATNANFTTGVQTSYNFGKSTNSAISYSWTPAQLLPNTIYYVRGLSSKYGNSAAISFRTEGLSYLSLVDGVDATTNNQYANKYITPLTASLVSFANVYDWQFDEDGDFITTPPAYSTTTTGNILNLQADVSGLRSGVSYYVRIRPRRTGSSPIVGSWSGDDLSSNFIYRFYNALHPLALFSIDDPDVTATLNTTKGSMKLVSRHVENATDVVFQIDDDPNFASPFALPFLRNGVLRYWLNTTHPGVSGNVFKANSSYYSIGGKNNPVGTLTHRLVEFLYGYASGTYYVRVRAANANQLGYWSTVIPVTVTLPPRTNVLTNIANNATQVGTLLYFPTVSDDPNYVETSFDLQISRDNFATLDYDTTNIPHRAILPTGIFVSKDKPKIINLLFNTTYRVRVRSYINNSYPNDPAAWRYITFTTQTAPIVNFTQFPASPWTSRSLTIYATTQPGINQYNWEIEKTNAPISTSSKTSTVNYTNFYTYLKAGGEYRIRVRGNATAQGLTGVWSNWVTFSVSASAARIASADDIQGAETDLFSQPVLSPNPFSERTNLNVQSGKNNVFIRITDMRGRVLEELHSTSNEVIELGHRWQKGMYIIQVIDVESNKLIKTIKAVKQ</sequence>
<gene>
    <name evidence="3" type="ORF">GXP67_24600</name>
</gene>
<keyword evidence="4" id="KW-1185">Reference proteome</keyword>
<keyword evidence="1" id="KW-0732">Signal</keyword>
<evidence type="ECO:0000313" key="4">
    <source>
        <dbReference type="Proteomes" id="UP000480178"/>
    </source>
</evidence>
<feature type="domain" description="Secretion system C-terminal sorting" evidence="2">
    <location>
        <begin position="910"/>
        <end position="974"/>
    </location>
</feature>
<proteinExistence type="predicted"/>